<evidence type="ECO:0000256" key="2">
    <source>
        <dbReference type="PROSITE-ProRule" id="PRU00335"/>
    </source>
</evidence>
<reference evidence="4" key="1">
    <citation type="submission" date="2022-12" db="EMBL/GenBank/DDBJ databases">
        <title>Gycomyces niveus sp.nov.,a novel actinomycete isolated from soil in Shouguan.</title>
        <authorList>
            <person name="Yang X."/>
        </authorList>
    </citation>
    <scope>NUCLEOTIDE SEQUENCE</scope>
    <source>
        <strain evidence="4">NEAU-A15</strain>
    </source>
</reference>
<dbReference type="InterPro" id="IPR041467">
    <property type="entry name" value="Sco4008_C"/>
</dbReference>
<dbReference type="GO" id="GO:0006355">
    <property type="term" value="P:regulation of DNA-templated transcription"/>
    <property type="evidence" value="ECO:0007669"/>
    <property type="project" value="UniProtKB-ARBA"/>
</dbReference>
<name>A0A9X3P781_9ACTN</name>
<dbReference type="InterPro" id="IPR036271">
    <property type="entry name" value="Tet_transcr_reg_TetR-rel_C_sf"/>
</dbReference>
<dbReference type="SUPFAM" id="SSF46689">
    <property type="entry name" value="Homeodomain-like"/>
    <property type="match status" value="1"/>
</dbReference>
<gene>
    <name evidence="4" type="ORF">O1R50_04535</name>
</gene>
<dbReference type="SUPFAM" id="SSF48498">
    <property type="entry name" value="Tetracyclin repressor-like, C-terminal domain"/>
    <property type="match status" value="1"/>
</dbReference>
<dbReference type="GO" id="GO:0003677">
    <property type="term" value="F:DNA binding"/>
    <property type="evidence" value="ECO:0007669"/>
    <property type="project" value="UniProtKB-UniRule"/>
</dbReference>
<keyword evidence="1 2" id="KW-0238">DNA-binding</keyword>
<feature type="DNA-binding region" description="H-T-H motif" evidence="2">
    <location>
        <begin position="35"/>
        <end position="54"/>
    </location>
</feature>
<evidence type="ECO:0000259" key="3">
    <source>
        <dbReference type="PROSITE" id="PS50977"/>
    </source>
</evidence>
<feature type="domain" description="HTH tetR-type" evidence="3">
    <location>
        <begin position="12"/>
        <end position="72"/>
    </location>
</feature>
<evidence type="ECO:0000313" key="5">
    <source>
        <dbReference type="Proteomes" id="UP001146067"/>
    </source>
</evidence>
<dbReference type="AlphaFoldDB" id="A0A9X3P781"/>
<dbReference type="Pfam" id="PF00440">
    <property type="entry name" value="TetR_N"/>
    <property type="match status" value="1"/>
</dbReference>
<accession>A0A9X3P781</accession>
<dbReference type="Gene3D" id="1.10.357.10">
    <property type="entry name" value="Tetracycline Repressor, domain 2"/>
    <property type="match status" value="1"/>
</dbReference>
<evidence type="ECO:0000256" key="1">
    <source>
        <dbReference type="ARBA" id="ARBA00023125"/>
    </source>
</evidence>
<evidence type="ECO:0000313" key="4">
    <source>
        <dbReference type="EMBL" id="MDA1358876.1"/>
    </source>
</evidence>
<dbReference type="PANTHER" id="PTHR30328:SF54">
    <property type="entry name" value="HTH-TYPE TRANSCRIPTIONAL REPRESSOR SCO4008"/>
    <property type="match status" value="1"/>
</dbReference>
<dbReference type="InterPro" id="IPR050109">
    <property type="entry name" value="HTH-type_TetR-like_transc_reg"/>
</dbReference>
<comment type="caution">
    <text evidence="4">The sequence shown here is derived from an EMBL/GenBank/DDBJ whole genome shotgun (WGS) entry which is preliminary data.</text>
</comment>
<dbReference type="Pfam" id="PF17926">
    <property type="entry name" value="TetR_C_21"/>
    <property type="match status" value="1"/>
</dbReference>
<dbReference type="EMBL" id="JAPZVP010000003">
    <property type="protein sequence ID" value="MDA1358876.1"/>
    <property type="molecule type" value="Genomic_DNA"/>
</dbReference>
<keyword evidence="5" id="KW-1185">Reference proteome</keyword>
<dbReference type="Proteomes" id="UP001146067">
    <property type="component" value="Unassembled WGS sequence"/>
</dbReference>
<organism evidence="4 5">
    <name type="scientific">Glycomyces luteolus</name>
    <dbReference type="NCBI Taxonomy" id="2670330"/>
    <lineage>
        <taxon>Bacteria</taxon>
        <taxon>Bacillati</taxon>
        <taxon>Actinomycetota</taxon>
        <taxon>Actinomycetes</taxon>
        <taxon>Glycomycetales</taxon>
        <taxon>Glycomycetaceae</taxon>
        <taxon>Glycomyces</taxon>
    </lineage>
</organism>
<sequence>MPAQSVARPVSNRTRDAILQAAYEEFTEHGPAGARVDRIATLAGCNKQRIYAYFKSKENLFAEVLREAHRRLGEAVPLPTDRAGLDEYVGAVFDFHLRDPSMVRLIAWEGLTFGDSPLPWRDERQAFYEDKIAALQRALGVDNAPAVAALLITLIGISSWPFVMPQQRNLLFIELRPEVTTLEALRASLNAFGRASIEAVASAPDDFPPGAARLLQG</sequence>
<dbReference type="PROSITE" id="PS50977">
    <property type="entry name" value="HTH_TETR_2"/>
    <property type="match status" value="1"/>
</dbReference>
<proteinExistence type="predicted"/>
<dbReference type="PANTHER" id="PTHR30328">
    <property type="entry name" value="TRANSCRIPTIONAL REPRESSOR"/>
    <property type="match status" value="1"/>
</dbReference>
<protein>
    <submittedName>
        <fullName evidence="4">TetR family transcriptional regulator</fullName>
    </submittedName>
</protein>
<dbReference type="InterPro" id="IPR001647">
    <property type="entry name" value="HTH_TetR"/>
</dbReference>
<dbReference type="PRINTS" id="PR00455">
    <property type="entry name" value="HTHTETR"/>
</dbReference>
<dbReference type="RefSeq" id="WP_270108690.1">
    <property type="nucleotide sequence ID" value="NZ_JAPZVP010000003.1"/>
</dbReference>
<dbReference type="InterPro" id="IPR009057">
    <property type="entry name" value="Homeodomain-like_sf"/>
</dbReference>